<name>A0A286HN51_9HYPH</name>
<sequence length="239" mass="26891">MRRLRLVLMALLLCASAVTSASAPVITKTYSYFDIQGLTGADLERELSRNGPMLDQTGIRHPGATRINLGGSVDYKLVGKGDCADCSARKPFPLSLLDGLVALISGAPHLAMAGSMCHVTNAKVTLETHLTLPRWKDRNRADRETVLVWDTLSSDIKRHEERHAEIARQYARKLEKTLEALHPERDCKLMEAKVEATSNKIIEEHAADQQRFDRVEAAAFERRMLRMLRFRAEKQNNRS</sequence>
<evidence type="ECO:0000256" key="1">
    <source>
        <dbReference type="SAM" id="SignalP"/>
    </source>
</evidence>
<keyword evidence="3" id="KW-1185">Reference proteome</keyword>
<protein>
    <submittedName>
        <fullName evidence="2">Predicted secreted Zn-dependent protease</fullName>
    </submittedName>
</protein>
<keyword evidence="2" id="KW-0378">Hydrolase</keyword>
<dbReference type="InterPro" id="IPR010321">
    <property type="entry name" value="DUF922"/>
</dbReference>
<dbReference type="OrthoDB" id="7888967at2"/>
<dbReference type="EMBL" id="OCPC01000001">
    <property type="protein sequence ID" value="SOE08584.1"/>
    <property type="molecule type" value="Genomic_DNA"/>
</dbReference>
<feature type="signal peptide" evidence="1">
    <location>
        <begin position="1"/>
        <end position="23"/>
    </location>
</feature>
<dbReference type="GO" id="GO:0006508">
    <property type="term" value="P:proteolysis"/>
    <property type="evidence" value="ECO:0007669"/>
    <property type="project" value="UniProtKB-KW"/>
</dbReference>
<evidence type="ECO:0000313" key="3">
    <source>
        <dbReference type="Proteomes" id="UP000219465"/>
    </source>
</evidence>
<dbReference type="PIRSF" id="PIRSF010521">
    <property type="entry name" value="DUF922_bac"/>
    <property type="match status" value="1"/>
</dbReference>
<feature type="chain" id="PRO_5012448288" evidence="1">
    <location>
        <begin position="24"/>
        <end position="239"/>
    </location>
</feature>
<keyword evidence="1" id="KW-0732">Signal</keyword>
<dbReference type="GO" id="GO:0008233">
    <property type="term" value="F:peptidase activity"/>
    <property type="evidence" value="ECO:0007669"/>
    <property type="project" value="UniProtKB-KW"/>
</dbReference>
<evidence type="ECO:0000313" key="2">
    <source>
        <dbReference type="EMBL" id="SOE08584.1"/>
    </source>
</evidence>
<dbReference type="AlphaFoldDB" id="A0A286HN51"/>
<proteinExistence type="predicted"/>
<organism evidence="2 3">
    <name type="scientific">Hoeflea halophila</name>
    <dbReference type="NCBI Taxonomy" id="714899"/>
    <lineage>
        <taxon>Bacteria</taxon>
        <taxon>Pseudomonadati</taxon>
        <taxon>Pseudomonadota</taxon>
        <taxon>Alphaproteobacteria</taxon>
        <taxon>Hyphomicrobiales</taxon>
        <taxon>Rhizobiaceae</taxon>
        <taxon>Hoeflea</taxon>
    </lineage>
</organism>
<dbReference type="RefSeq" id="WP_097104361.1">
    <property type="nucleotide sequence ID" value="NZ_OCPC01000001.1"/>
</dbReference>
<dbReference type="Proteomes" id="UP000219465">
    <property type="component" value="Unassembled WGS sequence"/>
</dbReference>
<gene>
    <name evidence="2" type="ORF">SAMN05877838_0308</name>
</gene>
<reference evidence="3" key="1">
    <citation type="submission" date="2017-08" db="EMBL/GenBank/DDBJ databases">
        <authorList>
            <person name="Varghese N."/>
            <person name="Submissions S."/>
        </authorList>
    </citation>
    <scope>NUCLEOTIDE SEQUENCE [LARGE SCALE GENOMIC DNA]</scope>
    <source>
        <strain evidence="3">KCTC 23107</strain>
    </source>
</reference>
<keyword evidence="2" id="KW-0645">Protease</keyword>
<accession>A0A286HN51</accession>
<dbReference type="Pfam" id="PF06037">
    <property type="entry name" value="DUF922"/>
    <property type="match status" value="2"/>
</dbReference>